<dbReference type="Pfam" id="PF12802">
    <property type="entry name" value="MarR_2"/>
    <property type="match status" value="1"/>
</dbReference>
<dbReference type="GO" id="GO:0003700">
    <property type="term" value="F:DNA-binding transcription factor activity"/>
    <property type="evidence" value="ECO:0007669"/>
    <property type="project" value="InterPro"/>
</dbReference>
<dbReference type="InterPro" id="IPR000835">
    <property type="entry name" value="HTH_MarR-typ"/>
</dbReference>
<evidence type="ECO:0000259" key="1">
    <source>
        <dbReference type="PROSITE" id="PS50995"/>
    </source>
</evidence>
<gene>
    <name evidence="2" type="ordered locus">Bcav_3552</name>
</gene>
<dbReference type="GO" id="GO:0006950">
    <property type="term" value="P:response to stress"/>
    <property type="evidence" value="ECO:0007669"/>
    <property type="project" value="TreeGrafter"/>
</dbReference>
<accession>C5C2V0</accession>
<dbReference type="HOGENOM" id="CLU_083287_2_2_11"/>
<protein>
    <submittedName>
        <fullName evidence="2">Transcriptional regulator, MarR family</fullName>
    </submittedName>
</protein>
<evidence type="ECO:0000313" key="2">
    <source>
        <dbReference type="EMBL" id="ACQ81794.1"/>
    </source>
</evidence>
<dbReference type="EMBL" id="CP001618">
    <property type="protein sequence ID" value="ACQ81794.1"/>
    <property type="molecule type" value="Genomic_DNA"/>
</dbReference>
<proteinExistence type="predicted"/>
<dbReference type="SUPFAM" id="SSF46785">
    <property type="entry name" value="Winged helix' DNA-binding domain"/>
    <property type="match status" value="1"/>
</dbReference>
<dbReference type="RefSeq" id="WP_015884031.1">
    <property type="nucleotide sequence ID" value="NC_012669.1"/>
</dbReference>
<reference evidence="2 3" key="1">
    <citation type="journal article" date="2009" name="Stand. Genomic Sci.">
        <title>Complete genome sequence of Beutenbergia cavernae type strain (HKI 0122).</title>
        <authorList>
            <person name="Land M."/>
            <person name="Pukall R."/>
            <person name="Abt B."/>
            <person name="Goker M."/>
            <person name="Rohde M."/>
            <person name="Glavina Del Rio T."/>
            <person name="Tice H."/>
            <person name="Copeland A."/>
            <person name="Cheng J.F."/>
            <person name="Lucas S."/>
            <person name="Chen F."/>
            <person name="Nolan M."/>
            <person name="Bruce D."/>
            <person name="Goodwin L."/>
            <person name="Pitluck S."/>
            <person name="Ivanova N."/>
            <person name="Mavromatis K."/>
            <person name="Ovchinnikova G."/>
            <person name="Pati A."/>
            <person name="Chen A."/>
            <person name="Palaniappan K."/>
            <person name="Hauser L."/>
            <person name="Chang Y.J."/>
            <person name="Jefferies C.C."/>
            <person name="Saunders E."/>
            <person name="Brettin T."/>
            <person name="Detter J.C."/>
            <person name="Han C."/>
            <person name="Chain P."/>
            <person name="Bristow J."/>
            <person name="Eisen J.A."/>
            <person name="Markowitz V."/>
            <person name="Hugenholtz P."/>
            <person name="Kyrpides N.C."/>
            <person name="Klenk H.P."/>
            <person name="Lapidus A."/>
        </authorList>
    </citation>
    <scope>NUCLEOTIDE SEQUENCE [LARGE SCALE GENOMIC DNA]</scope>
    <source>
        <strain evidence="3">ATCC BAA-8 / DSM 12333 / NBRC 16432</strain>
    </source>
</reference>
<keyword evidence="3" id="KW-1185">Reference proteome</keyword>
<sequence>MARRPVLSDSERETWTTYITAATRLQRAIDVDLQSRSGISASEFEILSSLWDAAEHRLRISELAARIDWERSRVSHLVKRMSGRGLLELASCDEDGRGTWVLLTREGRLVLLRALRGHVEFLRQSFFDSVEPDQREALTAVSRRILDAVEP</sequence>
<name>C5C2V0_BEUC1</name>
<dbReference type="STRING" id="471853.Bcav_3552"/>
<dbReference type="Gene3D" id="1.10.10.10">
    <property type="entry name" value="Winged helix-like DNA-binding domain superfamily/Winged helix DNA-binding domain"/>
    <property type="match status" value="1"/>
</dbReference>
<dbReference type="InterPro" id="IPR036388">
    <property type="entry name" value="WH-like_DNA-bd_sf"/>
</dbReference>
<dbReference type="KEGG" id="bcv:Bcav_3552"/>
<dbReference type="AlphaFoldDB" id="C5C2V0"/>
<dbReference type="InterPro" id="IPR036390">
    <property type="entry name" value="WH_DNA-bd_sf"/>
</dbReference>
<dbReference type="OrthoDB" id="8635520at2"/>
<dbReference type="SMART" id="SM00347">
    <property type="entry name" value="HTH_MARR"/>
    <property type="match status" value="1"/>
</dbReference>
<dbReference type="InterPro" id="IPR039422">
    <property type="entry name" value="MarR/SlyA-like"/>
</dbReference>
<evidence type="ECO:0000313" key="3">
    <source>
        <dbReference type="Proteomes" id="UP000007962"/>
    </source>
</evidence>
<organism evidence="2 3">
    <name type="scientific">Beutenbergia cavernae (strain ATCC BAA-8 / DSM 12333 / CCUG 43141 / JCM 11478 / NBRC 16432 / NCIMB 13614 / HKI 0122)</name>
    <dbReference type="NCBI Taxonomy" id="471853"/>
    <lineage>
        <taxon>Bacteria</taxon>
        <taxon>Bacillati</taxon>
        <taxon>Actinomycetota</taxon>
        <taxon>Actinomycetes</taxon>
        <taxon>Micrococcales</taxon>
        <taxon>Beutenbergiaceae</taxon>
        <taxon>Beutenbergia</taxon>
    </lineage>
</organism>
<dbReference type="PROSITE" id="PS50995">
    <property type="entry name" value="HTH_MARR_2"/>
    <property type="match status" value="1"/>
</dbReference>
<feature type="domain" description="HTH marR-type" evidence="1">
    <location>
        <begin position="1"/>
        <end position="147"/>
    </location>
</feature>
<dbReference type="PANTHER" id="PTHR33164">
    <property type="entry name" value="TRANSCRIPTIONAL REGULATOR, MARR FAMILY"/>
    <property type="match status" value="1"/>
</dbReference>
<dbReference type="eggNOG" id="COG1846">
    <property type="taxonomic scope" value="Bacteria"/>
</dbReference>
<dbReference type="Proteomes" id="UP000007962">
    <property type="component" value="Chromosome"/>
</dbReference>
<dbReference type="PANTHER" id="PTHR33164:SF99">
    <property type="entry name" value="MARR FAMILY REGULATORY PROTEIN"/>
    <property type="match status" value="1"/>
</dbReference>